<evidence type="ECO:0000256" key="3">
    <source>
        <dbReference type="HAMAP-Rule" id="MF_01929"/>
    </source>
</evidence>
<reference evidence="6" key="1">
    <citation type="submission" date="2022-08" db="EMBL/GenBank/DDBJ databases">
        <authorList>
            <person name="Dzunkova M."/>
            <person name="La Clair J."/>
            <person name="Tyml T."/>
            <person name="Doud D."/>
            <person name="Schulz F."/>
            <person name="Piquer S."/>
            <person name="Porcel Sanchis D."/>
            <person name="Osborn A."/>
            <person name="Robinson D."/>
            <person name="Louie K.B."/>
            <person name="Bowen B.P."/>
            <person name="Bowers R."/>
            <person name="Lee J."/>
            <person name="Arnau Llombart V."/>
            <person name="Diaz Villanueva W."/>
            <person name="Gosliner T."/>
            <person name="Northen T."/>
            <person name="Cheng J.-F."/>
            <person name="Burkart M.D."/>
            <person name="Woyke T."/>
        </authorList>
    </citation>
    <scope>NUCLEOTIDE SEQUENCE</scope>
    <source>
        <strain evidence="6">Df01</strain>
    </source>
</reference>
<feature type="binding site" evidence="3">
    <location>
        <position position="17"/>
    </location>
    <ligand>
        <name>substrate</name>
    </ligand>
</feature>
<dbReference type="HAMAP" id="MF_01929">
    <property type="entry name" value="PurE_classI"/>
    <property type="match status" value="1"/>
</dbReference>
<evidence type="ECO:0000256" key="2">
    <source>
        <dbReference type="ARBA" id="ARBA00023235"/>
    </source>
</evidence>
<dbReference type="EMBL" id="JANQAO010000002">
    <property type="protein sequence ID" value="MDM5147609.1"/>
    <property type="molecule type" value="Genomic_DNA"/>
</dbReference>
<dbReference type="PANTHER" id="PTHR23046:SF2">
    <property type="entry name" value="PHOSPHORIBOSYLAMINOIMIDAZOLE CARBOXYLASE"/>
    <property type="match status" value="1"/>
</dbReference>
<dbReference type="InterPro" id="IPR000031">
    <property type="entry name" value="PurE_dom"/>
</dbReference>
<proteinExistence type="inferred from homology"/>
<feature type="binding site" evidence="3">
    <location>
        <position position="44"/>
    </location>
    <ligand>
        <name>substrate</name>
    </ligand>
</feature>
<keyword evidence="6" id="KW-0456">Lyase</keyword>
<evidence type="ECO:0000256" key="1">
    <source>
        <dbReference type="ARBA" id="ARBA00022755"/>
    </source>
</evidence>
<comment type="caution">
    <text evidence="6">The sequence shown here is derived from an EMBL/GenBank/DDBJ whole genome shotgun (WGS) entry which is preliminary data.</text>
</comment>
<dbReference type="InterPro" id="IPR033747">
    <property type="entry name" value="PurE_ClassI"/>
</dbReference>
<organism evidence="6 7">
    <name type="scientific">Candidatus Doriopsillibacter californiensis</name>
    <dbReference type="NCBI Taxonomy" id="2970740"/>
    <lineage>
        <taxon>Bacteria</taxon>
        <taxon>Pseudomonadati</taxon>
        <taxon>Pseudomonadota</taxon>
        <taxon>Gammaproteobacteria</taxon>
        <taxon>Candidatus Tethybacterales</taxon>
        <taxon>Candidatus Persebacteraceae</taxon>
        <taxon>Candidatus Doriopsillibacter</taxon>
    </lineage>
</organism>
<keyword evidence="2 3" id="KW-0413">Isomerase</keyword>
<evidence type="ECO:0000313" key="6">
    <source>
        <dbReference type="EMBL" id="MDM5147609.1"/>
    </source>
</evidence>
<feature type="domain" description="PurE" evidence="5">
    <location>
        <begin position="6"/>
        <end position="157"/>
    </location>
</feature>
<evidence type="ECO:0000259" key="5">
    <source>
        <dbReference type="SMART" id="SM01001"/>
    </source>
</evidence>
<feature type="binding site" evidence="3">
    <location>
        <position position="14"/>
    </location>
    <ligand>
        <name>substrate</name>
    </ligand>
</feature>
<dbReference type="GO" id="GO:0004638">
    <property type="term" value="F:phosphoribosylaminoimidazole carboxylase activity"/>
    <property type="evidence" value="ECO:0007669"/>
    <property type="project" value="UniProtKB-EC"/>
</dbReference>
<dbReference type="SUPFAM" id="SSF52255">
    <property type="entry name" value="N5-CAIR mutase (phosphoribosylaminoimidazole carboxylase, PurE)"/>
    <property type="match status" value="1"/>
</dbReference>
<name>A0ABT7QLN2_9GAMM</name>
<accession>A0ABT7QLN2</accession>
<gene>
    <name evidence="3 6" type="primary">purE</name>
    <name evidence="6" type="ORF">NQX30_04395</name>
</gene>
<sequence length="167" mass="17595">MTTTQPLVGIMMGSANDWPIMRRAAEVLRDFDIAYETRVISAHRTPDLFFEYAVGLEARGLRVMIGGAGGAAHLPGVLAAKTTLPVLGVPIDATPMRGVDALHAIVQMPRGIPVATFAIGEPGAANAALFAAAILAGSDAAIAQQLKDFRIRQAEKIRNTPPPTLES</sequence>
<comment type="similarity">
    <text evidence="3">Belongs to the AIR carboxylase family. Class I subfamily.</text>
</comment>
<dbReference type="PIRSF" id="PIRSF001338">
    <property type="entry name" value="AIR_carboxylase"/>
    <property type="match status" value="1"/>
</dbReference>
<reference evidence="6" key="2">
    <citation type="journal article" date="2023" name="Microbiome">
        <title>Synthase-selected sorting approach identifies a beta-lactone synthase in a nudibranch symbiotic bacterium.</title>
        <authorList>
            <person name="Dzunkova M."/>
            <person name="La Clair J.J."/>
            <person name="Tyml T."/>
            <person name="Doud D."/>
            <person name="Schulz F."/>
            <person name="Piquer-Esteban S."/>
            <person name="Porcel Sanchis D."/>
            <person name="Osborn A."/>
            <person name="Robinson D."/>
            <person name="Louie K.B."/>
            <person name="Bowen B.P."/>
            <person name="Bowers R.M."/>
            <person name="Lee J."/>
            <person name="Arnau V."/>
            <person name="Diaz-Villanueva W."/>
            <person name="Stepanauskas R."/>
            <person name="Gosliner T."/>
            <person name="Date S.V."/>
            <person name="Northen T.R."/>
            <person name="Cheng J.F."/>
            <person name="Burkart M.D."/>
            <person name="Woyke T."/>
        </authorList>
    </citation>
    <scope>NUCLEOTIDE SEQUENCE</scope>
    <source>
        <strain evidence="6">Df01</strain>
    </source>
</reference>
<evidence type="ECO:0000256" key="4">
    <source>
        <dbReference type="PIRNR" id="PIRNR001338"/>
    </source>
</evidence>
<dbReference type="PANTHER" id="PTHR23046">
    <property type="entry name" value="PHOSPHORIBOSYLAMINOIMIDAZOLE CARBOXYLASE CATALYTIC SUBUNIT"/>
    <property type="match status" value="1"/>
</dbReference>
<dbReference type="InterPro" id="IPR024694">
    <property type="entry name" value="PurE_prokaryotes"/>
</dbReference>
<dbReference type="Pfam" id="PF00731">
    <property type="entry name" value="AIRC"/>
    <property type="match status" value="1"/>
</dbReference>
<comment type="catalytic activity">
    <reaction evidence="3 4">
        <text>5-carboxyamino-1-(5-phospho-D-ribosyl)imidazole + H(+) = 5-amino-1-(5-phospho-D-ribosyl)imidazole-4-carboxylate</text>
        <dbReference type="Rhea" id="RHEA:13193"/>
        <dbReference type="ChEBI" id="CHEBI:15378"/>
        <dbReference type="ChEBI" id="CHEBI:58730"/>
        <dbReference type="ChEBI" id="CHEBI:77657"/>
        <dbReference type="EC" id="5.4.99.18"/>
    </reaction>
</comment>
<keyword evidence="1 3" id="KW-0658">Purine biosynthesis</keyword>
<keyword evidence="7" id="KW-1185">Reference proteome</keyword>
<comment type="function">
    <text evidence="3 4">Catalyzes the conversion of N5-carboxyaminoimidazole ribonucleotide (N5-CAIR) to 4-carboxy-5-aminoimidazole ribonucleotide (CAIR).</text>
</comment>
<comment type="pathway">
    <text evidence="3 4">Purine metabolism; IMP biosynthesis via de novo pathway; 5-amino-1-(5-phospho-D-ribosyl)imidazole-4-carboxylate from 5-amino-1-(5-phospho-D-ribosyl)imidazole (N5-CAIR route): step 2/2.</text>
</comment>
<dbReference type="NCBIfam" id="TIGR01162">
    <property type="entry name" value="purE"/>
    <property type="match status" value="1"/>
</dbReference>
<dbReference type="Proteomes" id="UP001168167">
    <property type="component" value="Unassembled WGS sequence"/>
</dbReference>
<protein>
    <recommendedName>
        <fullName evidence="3 4">N5-carboxyaminoimidazole ribonucleotide mutase</fullName>
        <shortName evidence="3 4">N5-CAIR mutase</shortName>
        <ecNumber evidence="3 4">5.4.99.18</ecNumber>
    </recommendedName>
    <alternativeName>
        <fullName evidence="3">5-(carboxyamino)imidazole ribonucleotide mutase</fullName>
    </alternativeName>
</protein>
<dbReference type="GO" id="GO:0034023">
    <property type="term" value="F:5-(carboxyamino)imidazole ribonucleotide mutase activity"/>
    <property type="evidence" value="ECO:0007669"/>
    <property type="project" value="UniProtKB-EC"/>
</dbReference>
<dbReference type="Gene3D" id="3.40.50.1970">
    <property type="match status" value="1"/>
</dbReference>
<dbReference type="EC" id="5.4.99.18" evidence="3 4"/>
<dbReference type="SMART" id="SM01001">
    <property type="entry name" value="AIRC"/>
    <property type="match status" value="1"/>
</dbReference>
<evidence type="ECO:0000313" key="7">
    <source>
        <dbReference type="Proteomes" id="UP001168167"/>
    </source>
</evidence>